<dbReference type="InterPro" id="IPR053147">
    <property type="entry name" value="Hsp_HslJ-like"/>
</dbReference>
<dbReference type="Gene3D" id="2.40.128.270">
    <property type="match status" value="1"/>
</dbReference>
<organism evidence="3 4">
    <name type="scientific">Alistipes indistinctus YIT 12060</name>
    <dbReference type="NCBI Taxonomy" id="742725"/>
    <lineage>
        <taxon>Bacteria</taxon>
        <taxon>Pseudomonadati</taxon>
        <taxon>Bacteroidota</taxon>
        <taxon>Bacteroidia</taxon>
        <taxon>Bacteroidales</taxon>
        <taxon>Rikenellaceae</taxon>
        <taxon>Alistipes</taxon>
    </lineage>
</organism>
<dbReference type="PROSITE" id="PS51257">
    <property type="entry name" value="PROKAR_LIPOPROTEIN"/>
    <property type="match status" value="1"/>
</dbReference>
<name>G5HB81_9BACT</name>
<dbReference type="eggNOG" id="COG3187">
    <property type="taxonomic scope" value="Bacteria"/>
</dbReference>
<dbReference type="AlphaFoldDB" id="G5HB81"/>
<dbReference type="Pfam" id="PF03724">
    <property type="entry name" value="META"/>
    <property type="match status" value="1"/>
</dbReference>
<reference evidence="3 4" key="1">
    <citation type="submission" date="2011-08" db="EMBL/GenBank/DDBJ databases">
        <title>The Genome Sequence of Alistipes indistinctus YIT 12060.</title>
        <authorList>
            <consortium name="The Broad Institute Genome Sequencing Platform"/>
            <person name="Earl A."/>
            <person name="Ward D."/>
            <person name="Feldgarden M."/>
            <person name="Gevers D."/>
            <person name="Morotomi M."/>
            <person name="Young S.K."/>
            <person name="Zeng Q."/>
            <person name="Gargeya S."/>
            <person name="Fitzgerald M."/>
            <person name="Haas B."/>
            <person name="Abouelleil A."/>
            <person name="Alvarado L."/>
            <person name="Arachchi H.M."/>
            <person name="Berlin A."/>
            <person name="Brown A."/>
            <person name="Chapman S.B."/>
            <person name="Chen Z."/>
            <person name="Dunbar C."/>
            <person name="Freedman E."/>
            <person name="Gearin G."/>
            <person name="Gellesch M."/>
            <person name="Goldberg J."/>
            <person name="Griggs A."/>
            <person name="Gujja S."/>
            <person name="Heiman D."/>
            <person name="Howarth C."/>
            <person name="Larson L."/>
            <person name="Lui A."/>
            <person name="MacDonald P.J.P."/>
            <person name="Montmayeur A."/>
            <person name="Murphy C."/>
            <person name="Neiman D."/>
            <person name="Pearson M."/>
            <person name="Priest M."/>
            <person name="Roberts A."/>
            <person name="Saif S."/>
            <person name="Shea T."/>
            <person name="Shenoy N."/>
            <person name="Sisk P."/>
            <person name="Stolte C."/>
            <person name="Sykes S."/>
            <person name="Wortman J."/>
            <person name="Nusbaum C."/>
            <person name="Birren B."/>
        </authorList>
    </citation>
    <scope>NUCLEOTIDE SEQUENCE [LARGE SCALE GENOMIC DNA]</scope>
    <source>
        <strain evidence="3 4">YIT 12060</strain>
    </source>
</reference>
<feature type="signal peptide" evidence="1">
    <location>
        <begin position="1"/>
        <end position="23"/>
    </location>
</feature>
<dbReference type="STRING" id="742725.HMPREF9450_01896"/>
<dbReference type="InterPro" id="IPR038670">
    <property type="entry name" value="HslJ-like_sf"/>
</dbReference>
<evidence type="ECO:0000313" key="4">
    <source>
        <dbReference type="Proteomes" id="UP000006008"/>
    </source>
</evidence>
<dbReference type="RefSeq" id="WP_009134702.1">
    <property type="nucleotide sequence ID" value="NZ_CP102250.1"/>
</dbReference>
<feature type="chain" id="PRO_5003477896" description="DUF306 domain-containing protein" evidence="1">
    <location>
        <begin position="24"/>
        <end position="140"/>
    </location>
</feature>
<dbReference type="HOGENOM" id="CLU_075808_5_3_10"/>
<dbReference type="PANTHER" id="PTHR35535:SF1">
    <property type="entry name" value="HEAT SHOCK PROTEIN HSLJ"/>
    <property type="match status" value="1"/>
</dbReference>
<keyword evidence="4" id="KW-1185">Reference proteome</keyword>
<proteinExistence type="predicted"/>
<gene>
    <name evidence="3" type="ORF">HMPREF9450_01896</name>
</gene>
<dbReference type="Proteomes" id="UP000006008">
    <property type="component" value="Unassembled WGS sequence"/>
</dbReference>
<dbReference type="InterPro" id="IPR005184">
    <property type="entry name" value="DUF306_Meta_HslJ"/>
</dbReference>
<comment type="caution">
    <text evidence="3">The sequence shown here is derived from an EMBL/GenBank/DDBJ whole genome shotgun (WGS) entry which is preliminary data.</text>
</comment>
<evidence type="ECO:0000259" key="2">
    <source>
        <dbReference type="Pfam" id="PF03724"/>
    </source>
</evidence>
<dbReference type="EMBL" id="ADLD01000013">
    <property type="protein sequence ID" value="EHB91847.1"/>
    <property type="molecule type" value="Genomic_DNA"/>
</dbReference>
<dbReference type="OrthoDB" id="880459at2"/>
<dbReference type="PANTHER" id="PTHR35535">
    <property type="entry name" value="HEAT SHOCK PROTEIN HSLJ"/>
    <property type="match status" value="1"/>
</dbReference>
<evidence type="ECO:0000256" key="1">
    <source>
        <dbReference type="SAM" id="SignalP"/>
    </source>
</evidence>
<accession>G5HB81</accession>
<dbReference type="PATRIC" id="fig|742725.3.peg.1995"/>
<feature type="domain" description="DUF306" evidence="2">
    <location>
        <begin position="31"/>
        <end position="132"/>
    </location>
</feature>
<keyword evidence="1" id="KW-0732">Signal</keyword>
<dbReference type="GeneID" id="92815076"/>
<protein>
    <recommendedName>
        <fullName evidence="2">DUF306 domain-containing protein</fullName>
    </recommendedName>
</protein>
<evidence type="ECO:0000313" key="3">
    <source>
        <dbReference type="EMBL" id="EHB91847.1"/>
    </source>
</evidence>
<sequence>MKTWKVILLVALAVGLASCCACRKGKKVVDKPLMATKWTLVELNGQQVQTDDNYYIILNEQEDRFNGRGDCNSLMGSYKLGENGKMQLTGIASTRAFCPDQAGEDKFFKTLGDVAGYDVDGDLLMLFNGNSELIAVMAAK</sequence>